<gene>
    <name evidence="1" type="ORF">V1517DRAFT_332744</name>
</gene>
<dbReference type="EMBL" id="MU970192">
    <property type="protein sequence ID" value="KAK9319389.1"/>
    <property type="molecule type" value="Genomic_DNA"/>
</dbReference>
<reference evidence="2" key="1">
    <citation type="journal article" date="2024" name="Front. Bioeng. Biotechnol.">
        <title>Genome-scale model development and genomic sequencing of the oleaginous clade Lipomyces.</title>
        <authorList>
            <person name="Czajka J.J."/>
            <person name="Han Y."/>
            <person name="Kim J."/>
            <person name="Mondo S.J."/>
            <person name="Hofstad B.A."/>
            <person name="Robles A."/>
            <person name="Haridas S."/>
            <person name="Riley R."/>
            <person name="LaButti K."/>
            <person name="Pangilinan J."/>
            <person name="Andreopoulos W."/>
            <person name="Lipzen A."/>
            <person name="Yan J."/>
            <person name="Wang M."/>
            <person name="Ng V."/>
            <person name="Grigoriev I.V."/>
            <person name="Spatafora J.W."/>
            <person name="Magnuson J.K."/>
            <person name="Baker S.E."/>
            <person name="Pomraning K.R."/>
        </authorList>
    </citation>
    <scope>NUCLEOTIDE SEQUENCE [LARGE SCALE GENOMIC DNA]</scope>
    <source>
        <strain evidence="2">CBS 10300</strain>
    </source>
</reference>
<proteinExistence type="predicted"/>
<accession>A0ACC3TE60</accession>
<dbReference type="Proteomes" id="UP001489719">
    <property type="component" value="Unassembled WGS sequence"/>
</dbReference>
<comment type="caution">
    <text evidence="1">The sequence shown here is derived from an EMBL/GenBank/DDBJ whole genome shotgun (WGS) entry which is preliminary data.</text>
</comment>
<evidence type="ECO:0000313" key="1">
    <source>
        <dbReference type="EMBL" id="KAK9319389.1"/>
    </source>
</evidence>
<organism evidence="1 2">
    <name type="scientific">Lipomyces orientalis</name>
    <dbReference type="NCBI Taxonomy" id="1233043"/>
    <lineage>
        <taxon>Eukaryota</taxon>
        <taxon>Fungi</taxon>
        <taxon>Dikarya</taxon>
        <taxon>Ascomycota</taxon>
        <taxon>Saccharomycotina</taxon>
        <taxon>Lipomycetes</taxon>
        <taxon>Lipomycetales</taxon>
        <taxon>Lipomycetaceae</taxon>
        <taxon>Lipomyces</taxon>
    </lineage>
</organism>
<evidence type="ECO:0000313" key="2">
    <source>
        <dbReference type="Proteomes" id="UP001489719"/>
    </source>
</evidence>
<name>A0ACC3TE60_9ASCO</name>
<keyword evidence="2" id="KW-1185">Reference proteome</keyword>
<sequence>MSHPSASVHNAATPVYKDAIVAEDAFVPLPRKPKPLILLQDIVIYNKAGIKSDFTGLDQLAPDAFFSVEGKVANRNIQKVVGLRGNLKPDNLSVRIIRFLRAEIELSKSEQIIHIFIYTPKVNYCCLNAHKSYTREWNFIVIGAKLWRFMTLKAKRNLMADNITIEELLVEYKNTYKGITDAMRVLSNEACFLSLCVLRERHDWIDSVLYEALSTRFRDVFVRAFQVLQDNGQIDVLGVGRTQPDINCAKNPLVLVSFRFLKDSSKVAPQTAHFIGSNSPAGRVGLNDASLSQRNSRLIFSDHPENSVSSDDSGELVPGERSPLVSANRPNSPLPSISGPRGASIKAKPPASSTKNAALSKFHKRVRASSQSLSTSKRARPEISLIESPTSSSSTVMYQAAPWVQEISSPASPYQTPPSPDRLPSPSGSDIPLSQRSLPGPDVARNRTPEANDPYDLNGAKTTSYAIWRSKQRNFNSSRSFVDQQRDPRIQRTDLALYQFLRKVRFSGTRVPMVNRLGDAGTDAAGASGPNFAQDPTVQARFSSSATALSNSARGNNDPVKTSTDPRLALVSPAATRLSPFSASQARSTKDIKPEPQVKNETWVKQEESRPIVDARRDAAMKEKEPATTSVATSTTKAPSSEISARALRAASESKRPLRTFKRAPAKRTSPASASLPSEAFEGIWGKGVDMDYFSSKPPETHSHSPRYPDEIVPNTRLIIEKLRQIEQERSNELGRQRERLTLNGDGTARVRFAQTTEVDSDGWPLMKPGLGPPPIENITLPNTVPDSRYGKAWYCFATGCDFFLMDGTTEGSIKIIRDHIKAHVDEYNESIKDDPEMEAQIMAAELQESQSSISPSPNPRVRRRRQPGLPYARRGGKKPNKRKSPSPGLSKQIGKSVDDLIEKLETGAYQWNMFMERMDHDDYYIDDENNEETDDE</sequence>
<protein>
    <submittedName>
        <fullName evidence="1">Uncharacterized protein</fullName>
    </submittedName>
</protein>